<keyword evidence="3" id="KW-1185">Reference proteome</keyword>
<sequence length="78" mass="9296">MTQFLYFISLFSITYSISLYFEKRNISSICKSNKKERNNQLTQILIIYHRIDKIISLNNNIFTYVIITLTLTITNPNR</sequence>
<comment type="caution">
    <text evidence="2">The sequence shown here is derived from an EMBL/GenBank/DDBJ whole genome shotgun (WGS) entry which is preliminary data.</text>
</comment>
<proteinExistence type="predicted"/>
<name>A0ABD2C9Z2_VESMC</name>
<accession>A0ABD2C9Z2</accession>
<feature type="chain" id="PRO_5044883196" evidence="1">
    <location>
        <begin position="17"/>
        <end position="78"/>
    </location>
</feature>
<evidence type="ECO:0000313" key="3">
    <source>
        <dbReference type="Proteomes" id="UP001607303"/>
    </source>
</evidence>
<keyword evidence="1" id="KW-0732">Signal</keyword>
<evidence type="ECO:0000256" key="1">
    <source>
        <dbReference type="SAM" id="SignalP"/>
    </source>
</evidence>
<dbReference type="EMBL" id="JAYRBN010000058">
    <property type="protein sequence ID" value="KAL2741876.1"/>
    <property type="molecule type" value="Genomic_DNA"/>
</dbReference>
<protein>
    <submittedName>
        <fullName evidence="2">Uncharacterized protein</fullName>
    </submittedName>
</protein>
<organism evidence="2 3">
    <name type="scientific">Vespula maculifrons</name>
    <name type="common">Eastern yellow jacket</name>
    <name type="synonym">Wasp</name>
    <dbReference type="NCBI Taxonomy" id="7453"/>
    <lineage>
        <taxon>Eukaryota</taxon>
        <taxon>Metazoa</taxon>
        <taxon>Ecdysozoa</taxon>
        <taxon>Arthropoda</taxon>
        <taxon>Hexapoda</taxon>
        <taxon>Insecta</taxon>
        <taxon>Pterygota</taxon>
        <taxon>Neoptera</taxon>
        <taxon>Endopterygota</taxon>
        <taxon>Hymenoptera</taxon>
        <taxon>Apocrita</taxon>
        <taxon>Aculeata</taxon>
        <taxon>Vespoidea</taxon>
        <taxon>Vespidae</taxon>
        <taxon>Vespinae</taxon>
        <taxon>Vespula</taxon>
    </lineage>
</organism>
<dbReference type="AlphaFoldDB" id="A0ABD2C9Z2"/>
<feature type="signal peptide" evidence="1">
    <location>
        <begin position="1"/>
        <end position="16"/>
    </location>
</feature>
<evidence type="ECO:0000313" key="2">
    <source>
        <dbReference type="EMBL" id="KAL2741876.1"/>
    </source>
</evidence>
<dbReference type="Proteomes" id="UP001607303">
    <property type="component" value="Unassembled WGS sequence"/>
</dbReference>
<reference evidence="2 3" key="1">
    <citation type="journal article" date="2024" name="Ann. Entomol. Soc. Am.">
        <title>Genomic analyses of the southern and eastern yellowjacket wasps (Hymenoptera: Vespidae) reveal evolutionary signatures of social life.</title>
        <authorList>
            <person name="Catto M.A."/>
            <person name="Caine P.B."/>
            <person name="Orr S.E."/>
            <person name="Hunt B.G."/>
            <person name="Goodisman M.A.D."/>
        </authorList>
    </citation>
    <scope>NUCLEOTIDE SEQUENCE [LARGE SCALE GENOMIC DNA]</scope>
    <source>
        <strain evidence="2">232</strain>
        <tissue evidence="2">Head and thorax</tissue>
    </source>
</reference>
<gene>
    <name evidence="2" type="ORF">V1477_009505</name>
</gene>